<gene>
    <name evidence="2" type="ORF">SAMN04489812_3594</name>
</gene>
<evidence type="ECO:0000256" key="1">
    <source>
        <dbReference type="SAM" id="Phobius"/>
    </source>
</evidence>
<keyword evidence="1" id="KW-0472">Membrane</keyword>
<evidence type="ECO:0008006" key="4">
    <source>
        <dbReference type="Google" id="ProtNLM"/>
    </source>
</evidence>
<evidence type="ECO:0000313" key="3">
    <source>
        <dbReference type="Proteomes" id="UP000199103"/>
    </source>
</evidence>
<protein>
    <recommendedName>
        <fullName evidence="4">Capsular polysaccharide biosynthesis protein</fullName>
    </recommendedName>
</protein>
<dbReference type="AlphaFoldDB" id="A0A1H1WCX4"/>
<feature type="transmembrane region" description="Helical" evidence="1">
    <location>
        <begin position="210"/>
        <end position="232"/>
    </location>
</feature>
<accession>A0A1H1WCX4</accession>
<name>A0A1H1WCX4_9ACTN</name>
<sequence length="380" mass="40274">MDTPIMTQYDPIGRSAINALRRWLVLPIVLAALGAAAGLYAGSRAKPSAEAILRAESSAVDGAAMKIVQQSAVLELDTASVYQAAAKASGSTAADLRTRTQIAAVPDSQLISVTVTASTESQAIAQADAIVHTALTANDRRTEAELDSVTASTRKLVKHGKLPDADAEQARVARLGDTLGQNQSELVIGGRSLTLLQGAEASSLLPSAKLLGALGLLAGALLGSAVALFLGLRRGRIQSARELHQLYPQAAVVDGLDLESVITLESENASAVYIAGIHHDRAELEQIADVVRTQFIAGGRPVQSPEPRHNVTVSEQAADLQIIITSLSDTVLRRVARDTSALLIIPVRPKVTRMQQLEPFASRLNDRTYLLVQQTTPDWD</sequence>
<reference evidence="2 3" key="1">
    <citation type="submission" date="2016-10" db="EMBL/GenBank/DDBJ databases">
        <authorList>
            <person name="de Groot N.N."/>
        </authorList>
    </citation>
    <scope>NUCLEOTIDE SEQUENCE [LARGE SCALE GENOMIC DNA]</scope>
    <source>
        <strain evidence="2 3">DSM 21800</strain>
    </source>
</reference>
<keyword evidence="1" id="KW-1133">Transmembrane helix</keyword>
<keyword evidence="1" id="KW-0812">Transmembrane</keyword>
<dbReference type="Proteomes" id="UP000199103">
    <property type="component" value="Chromosome I"/>
</dbReference>
<dbReference type="STRING" id="630515.SAMN04489812_3594"/>
<dbReference type="EMBL" id="LT629772">
    <property type="protein sequence ID" value="SDS94885.1"/>
    <property type="molecule type" value="Genomic_DNA"/>
</dbReference>
<keyword evidence="3" id="KW-1185">Reference proteome</keyword>
<evidence type="ECO:0000313" key="2">
    <source>
        <dbReference type="EMBL" id="SDS94885.1"/>
    </source>
</evidence>
<proteinExistence type="predicted"/>
<feature type="transmembrane region" description="Helical" evidence="1">
    <location>
        <begin position="23"/>
        <end position="42"/>
    </location>
</feature>
<organism evidence="2 3">
    <name type="scientific">Microlunatus soli</name>
    <dbReference type="NCBI Taxonomy" id="630515"/>
    <lineage>
        <taxon>Bacteria</taxon>
        <taxon>Bacillati</taxon>
        <taxon>Actinomycetota</taxon>
        <taxon>Actinomycetes</taxon>
        <taxon>Propionibacteriales</taxon>
        <taxon>Propionibacteriaceae</taxon>
        <taxon>Microlunatus</taxon>
    </lineage>
</organism>
<dbReference type="RefSeq" id="WP_091526856.1">
    <property type="nucleotide sequence ID" value="NZ_LT629772.1"/>
</dbReference>